<evidence type="ECO:0000313" key="3">
    <source>
        <dbReference type="EMBL" id="MBS9536091.1"/>
    </source>
</evidence>
<accession>A0ABS5RRH7</accession>
<comment type="caution">
    <text evidence="3">The sequence shown here is derived from an EMBL/GenBank/DDBJ whole genome shotgun (WGS) entry which is preliminary data.</text>
</comment>
<feature type="chain" id="PRO_5046150396" description="Secreted protein" evidence="2">
    <location>
        <begin position="21"/>
        <end position="79"/>
    </location>
</feature>
<proteinExistence type="predicted"/>
<protein>
    <recommendedName>
        <fullName evidence="5">Secreted protein</fullName>
    </recommendedName>
</protein>
<sequence length="79" mass="8037">MVIKKLRNYTVVFAGLTAFAVLPAGAAAASGGGAEPPGTQLCGPRATGFAALYCPWDGARDGDPTPSQNRSADRESVGR</sequence>
<keyword evidence="2" id="KW-0732">Signal</keyword>
<evidence type="ECO:0000256" key="2">
    <source>
        <dbReference type="SAM" id="SignalP"/>
    </source>
</evidence>
<dbReference type="Proteomes" id="UP001519535">
    <property type="component" value="Unassembled WGS sequence"/>
</dbReference>
<evidence type="ECO:0008006" key="5">
    <source>
        <dbReference type="Google" id="ProtNLM"/>
    </source>
</evidence>
<organism evidence="3 4">
    <name type="scientific">Mycolicibacter acidiphilus</name>
    <dbReference type="NCBI Taxonomy" id="2835306"/>
    <lineage>
        <taxon>Bacteria</taxon>
        <taxon>Bacillati</taxon>
        <taxon>Actinomycetota</taxon>
        <taxon>Actinomycetes</taxon>
        <taxon>Mycobacteriales</taxon>
        <taxon>Mycobacteriaceae</taxon>
        <taxon>Mycolicibacter</taxon>
    </lineage>
</organism>
<evidence type="ECO:0000256" key="1">
    <source>
        <dbReference type="SAM" id="MobiDB-lite"/>
    </source>
</evidence>
<feature type="signal peptide" evidence="2">
    <location>
        <begin position="1"/>
        <end position="20"/>
    </location>
</feature>
<keyword evidence="4" id="KW-1185">Reference proteome</keyword>
<evidence type="ECO:0000313" key="4">
    <source>
        <dbReference type="Proteomes" id="UP001519535"/>
    </source>
</evidence>
<gene>
    <name evidence="3" type="ORF">KIH27_21135</name>
</gene>
<dbReference type="RefSeq" id="WP_214094932.1">
    <property type="nucleotide sequence ID" value="NZ_JAHCLR010000079.1"/>
</dbReference>
<dbReference type="EMBL" id="JAHCLR010000079">
    <property type="protein sequence ID" value="MBS9536091.1"/>
    <property type="molecule type" value="Genomic_DNA"/>
</dbReference>
<feature type="region of interest" description="Disordered" evidence="1">
    <location>
        <begin position="59"/>
        <end position="79"/>
    </location>
</feature>
<reference evidence="3 4" key="1">
    <citation type="submission" date="2021-05" db="EMBL/GenBank/DDBJ databases">
        <title>Mycobacterium acidophilum sp. nov., an extremely acid-tolerant member of the genus Mycobacterium.</title>
        <authorList>
            <person name="Xia J."/>
        </authorList>
    </citation>
    <scope>NUCLEOTIDE SEQUENCE [LARGE SCALE GENOMIC DNA]</scope>
    <source>
        <strain evidence="3 4">M1</strain>
    </source>
</reference>
<name>A0ABS5RRH7_9MYCO</name>